<accession>A0ABR8AHD1</accession>
<name>A0ABR8AHD1_9CYAN</name>
<dbReference type="InterPro" id="IPR038673">
    <property type="entry name" value="OprB_sf"/>
</dbReference>
<evidence type="ECO:0000256" key="1">
    <source>
        <dbReference type="ARBA" id="ARBA00008769"/>
    </source>
</evidence>
<keyword evidence="2" id="KW-0732">Signal</keyword>
<evidence type="ECO:0000313" key="4">
    <source>
        <dbReference type="EMBL" id="MBD2199353.1"/>
    </source>
</evidence>
<dbReference type="Pfam" id="PF04966">
    <property type="entry name" value="OprB"/>
    <property type="match status" value="1"/>
</dbReference>
<dbReference type="EMBL" id="JACJQH010000057">
    <property type="protein sequence ID" value="MBD2199353.1"/>
    <property type="molecule type" value="Genomic_DNA"/>
</dbReference>
<feature type="chain" id="PRO_5044993201" evidence="2">
    <location>
        <begin position="32"/>
        <end position="517"/>
    </location>
</feature>
<comment type="similarity">
    <text evidence="1 2">Belongs to the OprB family.</text>
</comment>
<dbReference type="InterPro" id="IPR051465">
    <property type="entry name" value="Cell_Envelope_Struct_Comp"/>
</dbReference>
<evidence type="ECO:0000256" key="2">
    <source>
        <dbReference type="RuleBase" id="RU363072"/>
    </source>
</evidence>
<feature type="coiled-coil region" evidence="3">
    <location>
        <begin position="126"/>
        <end position="153"/>
    </location>
</feature>
<feature type="signal peptide" evidence="2">
    <location>
        <begin position="1"/>
        <end position="31"/>
    </location>
</feature>
<dbReference type="Gene3D" id="2.40.160.180">
    <property type="entry name" value="Carbohydrate-selective porin OprB"/>
    <property type="match status" value="1"/>
</dbReference>
<dbReference type="Proteomes" id="UP000658514">
    <property type="component" value="Unassembled WGS sequence"/>
</dbReference>
<keyword evidence="3" id="KW-0175">Coiled coil</keyword>
<dbReference type="PANTHER" id="PTHR43308">
    <property type="entry name" value="OUTER MEMBRANE PROTEIN ALPHA-RELATED"/>
    <property type="match status" value="1"/>
</dbReference>
<gene>
    <name evidence="4" type="ORF">H6G24_28380</name>
</gene>
<keyword evidence="5" id="KW-1185">Reference proteome</keyword>
<evidence type="ECO:0000313" key="5">
    <source>
        <dbReference type="Proteomes" id="UP000658514"/>
    </source>
</evidence>
<proteinExistence type="inferred from homology"/>
<evidence type="ECO:0000256" key="3">
    <source>
        <dbReference type="SAM" id="Coils"/>
    </source>
</evidence>
<dbReference type="PANTHER" id="PTHR43308:SF1">
    <property type="entry name" value="OUTER MEMBRANE PROTEIN ALPHA"/>
    <property type="match status" value="1"/>
</dbReference>
<dbReference type="InterPro" id="IPR047684">
    <property type="entry name" value="Por_som-like"/>
</dbReference>
<comment type="caution">
    <text evidence="4">The sequence shown here is derived from an EMBL/GenBank/DDBJ whole genome shotgun (WGS) entry which is preliminary data.</text>
</comment>
<dbReference type="NCBIfam" id="NF033921">
    <property type="entry name" value="por_somb"/>
    <property type="match status" value="1"/>
</dbReference>
<dbReference type="InterPro" id="IPR007049">
    <property type="entry name" value="Carb-sel_porin_OprB"/>
</dbReference>
<organism evidence="4 5">
    <name type="scientific">Calothrix parietina FACHB-288</name>
    <dbReference type="NCBI Taxonomy" id="2692896"/>
    <lineage>
        <taxon>Bacteria</taxon>
        <taxon>Bacillati</taxon>
        <taxon>Cyanobacteriota</taxon>
        <taxon>Cyanophyceae</taxon>
        <taxon>Nostocales</taxon>
        <taxon>Calotrichaceae</taxon>
        <taxon>Calothrix</taxon>
    </lineage>
</organism>
<sequence length="517" mass="57846">MFVFTKLFRQLISFSSAAISAIFALSHPALAQDIINTEQSNISSFNSVSKLSEIKFTDWSFQALQFLEQRYGCQLNYHSIYAGDQTLTRDEFAIHLSSCWRRIQQLITANQITVNQDDLIILQRLQTEFSTELSRLENRIENLDLQTSQLQTQQFSTTTKLTGEAIFAVTGAFGEKKSDRHQKPIDNNLVFHNRVRLNLDSSFSGKDHLRLRLQSANISSLEKATGTDMARLGFESDNDNELNISRLEYTFPISKQARLSLSATGSELSDFADTVNPFFIRSSLGAISRFGRHNPIYRQSAGMGIGIDYQISKNVNLSLGYIADNARNPRVGISKSPYGAIVQLTLRPSNNYKFGLTYIRSFNNLKTGTGSELANDPFNDKSNSITANSYGLQTTWRLSRSFTIGGWVGLTQATAEDITGKPSANIFNYAITLAFPDLGKKGNLGGIIIGQPPKVISNDFGNRFQDKATAWHLEMLYRWQINDNIAITPGLLIITNPEHKQNSDPVYVGTIRTTFSF</sequence>
<reference evidence="4 5" key="1">
    <citation type="journal article" date="2020" name="ISME J.">
        <title>Comparative genomics reveals insights into cyanobacterial evolution and habitat adaptation.</title>
        <authorList>
            <person name="Chen M.Y."/>
            <person name="Teng W.K."/>
            <person name="Zhao L."/>
            <person name="Hu C.X."/>
            <person name="Zhou Y.K."/>
            <person name="Han B.P."/>
            <person name="Song L.R."/>
            <person name="Shu W.S."/>
        </authorList>
    </citation>
    <scope>NUCLEOTIDE SEQUENCE [LARGE SCALE GENOMIC DNA]</scope>
    <source>
        <strain evidence="4 5">FACHB-288</strain>
    </source>
</reference>
<protein>
    <submittedName>
        <fullName evidence="4">Iron uptake porin</fullName>
    </submittedName>
</protein>